<comment type="similarity">
    <text evidence="1">Belongs to the glycosyltransferase 2 family.</text>
</comment>
<dbReference type="Proteomes" id="UP000219621">
    <property type="component" value="Unassembled WGS sequence"/>
</dbReference>
<evidence type="ECO:0000313" key="5">
    <source>
        <dbReference type="EMBL" id="SOE00738.1"/>
    </source>
</evidence>
<dbReference type="Pfam" id="PF00535">
    <property type="entry name" value="Glycos_transf_2"/>
    <property type="match status" value="1"/>
</dbReference>
<keyword evidence="6" id="KW-1185">Reference proteome</keyword>
<keyword evidence="2" id="KW-0328">Glycosyltransferase</keyword>
<name>A0A286GYY2_9PROT</name>
<gene>
    <name evidence="5" type="ORF">SAMN05421508_11412</name>
</gene>
<sequence>MTTAIAIVGYRNPDDVRQCLGALARSTDGAFTVHICENGGHAAARALVEALAGRVAAAPADQGEPAGGPLVWHGRLEPGGQTVRVLCPGENLGYAGGVNTAIRDAMAGGRWDAVWVLNPDTEPAPDALAEMHRHLARGPYGMVGSRLVFRKTGRVQLYGGRWRPLIARGFNIGLNQPGDATPDIAAVEAETTYVNGASMLVSRAFIEDVGLMDERYFLYNEEVDWCFRRGAHRLGYAHAAVVAHDHGSTIGSNTQRRQRSALSVYLDERNKLLFSRRFFPRLYPVILLTTLVLTAQYLRHGAVRNFFVALQGWFAGLRGEDGVPALARRPRPRPAEPATAASR</sequence>
<dbReference type="SUPFAM" id="SSF53448">
    <property type="entry name" value="Nucleotide-diphospho-sugar transferases"/>
    <property type="match status" value="1"/>
</dbReference>
<feature type="domain" description="Glycosyltransferase 2-like" evidence="4">
    <location>
        <begin position="81"/>
        <end position="161"/>
    </location>
</feature>
<dbReference type="CDD" id="cd04186">
    <property type="entry name" value="GT_2_like_c"/>
    <property type="match status" value="1"/>
</dbReference>
<dbReference type="RefSeq" id="WP_097281345.1">
    <property type="nucleotide sequence ID" value="NZ_OCNJ01000014.1"/>
</dbReference>
<dbReference type="InterPro" id="IPR029044">
    <property type="entry name" value="Nucleotide-diphossugar_trans"/>
</dbReference>
<dbReference type="PANTHER" id="PTHR43179:SF12">
    <property type="entry name" value="GALACTOFURANOSYLTRANSFERASE GLFT2"/>
    <property type="match status" value="1"/>
</dbReference>
<evidence type="ECO:0000256" key="1">
    <source>
        <dbReference type="ARBA" id="ARBA00006739"/>
    </source>
</evidence>
<evidence type="ECO:0000256" key="3">
    <source>
        <dbReference type="ARBA" id="ARBA00022679"/>
    </source>
</evidence>
<proteinExistence type="inferred from homology"/>
<accession>A0A286GYY2</accession>
<dbReference type="InterPro" id="IPR001173">
    <property type="entry name" value="Glyco_trans_2-like"/>
</dbReference>
<dbReference type="OrthoDB" id="9783791at2"/>
<keyword evidence="3" id="KW-0808">Transferase</keyword>
<dbReference type="Gene3D" id="3.90.550.10">
    <property type="entry name" value="Spore Coat Polysaccharide Biosynthesis Protein SpsA, Chain A"/>
    <property type="match status" value="1"/>
</dbReference>
<dbReference type="EMBL" id="OCNJ01000014">
    <property type="protein sequence ID" value="SOE00738.1"/>
    <property type="molecule type" value="Genomic_DNA"/>
</dbReference>
<evidence type="ECO:0000256" key="2">
    <source>
        <dbReference type="ARBA" id="ARBA00022676"/>
    </source>
</evidence>
<protein>
    <recommendedName>
        <fullName evidence="4">Glycosyltransferase 2-like domain-containing protein</fullName>
    </recommendedName>
</protein>
<evidence type="ECO:0000259" key="4">
    <source>
        <dbReference type="Pfam" id="PF00535"/>
    </source>
</evidence>
<reference evidence="6" key="1">
    <citation type="submission" date="2017-09" db="EMBL/GenBank/DDBJ databases">
        <authorList>
            <person name="Varghese N."/>
            <person name="Submissions S."/>
        </authorList>
    </citation>
    <scope>NUCLEOTIDE SEQUENCE [LARGE SCALE GENOMIC DNA]</scope>
    <source>
        <strain evidence="6">USBA 140</strain>
    </source>
</reference>
<evidence type="ECO:0000313" key="6">
    <source>
        <dbReference type="Proteomes" id="UP000219621"/>
    </source>
</evidence>
<dbReference type="GO" id="GO:0016757">
    <property type="term" value="F:glycosyltransferase activity"/>
    <property type="evidence" value="ECO:0007669"/>
    <property type="project" value="UniProtKB-KW"/>
</dbReference>
<dbReference type="AlphaFoldDB" id="A0A286GYY2"/>
<organism evidence="5 6">
    <name type="scientific">Caenispirillum bisanense</name>
    <dbReference type="NCBI Taxonomy" id="414052"/>
    <lineage>
        <taxon>Bacteria</taxon>
        <taxon>Pseudomonadati</taxon>
        <taxon>Pseudomonadota</taxon>
        <taxon>Alphaproteobacteria</taxon>
        <taxon>Rhodospirillales</taxon>
        <taxon>Novispirillaceae</taxon>
        <taxon>Caenispirillum</taxon>
    </lineage>
</organism>
<dbReference type="PANTHER" id="PTHR43179">
    <property type="entry name" value="RHAMNOSYLTRANSFERASE WBBL"/>
    <property type="match status" value="1"/>
</dbReference>